<keyword evidence="3" id="KW-1185">Reference proteome</keyword>
<feature type="transmembrane region" description="Helical" evidence="1">
    <location>
        <begin position="21"/>
        <end position="41"/>
    </location>
</feature>
<reference evidence="2" key="1">
    <citation type="submission" date="2020-05" db="EMBL/GenBank/DDBJ databases">
        <authorList>
            <consortium name="Genoscope - CEA"/>
            <person name="William W."/>
        </authorList>
    </citation>
    <scope>NUCLEOTIDE SEQUENCE [LARGE SCALE GENOMIC DNA]</scope>
    <source>
        <strain evidence="2">PCC 7821</strain>
    </source>
</reference>
<dbReference type="Proteomes" id="UP000196521">
    <property type="component" value="Unassembled WGS sequence"/>
</dbReference>
<evidence type="ECO:0000313" key="3">
    <source>
        <dbReference type="Proteomes" id="UP000196521"/>
    </source>
</evidence>
<sequence length="47" mass="5360">MPNLIKDSTRIAAGYHRRATVNWCMLIFIKFCGLLRGHYGFADSSLD</sequence>
<keyword evidence="1" id="KW-0472">Membrane</keyword>
<proteinExistence type="predicted"/>
<dbReference type="EMBL" id="CZCZ02000017">
    <property type="protein sequence ID" value="CAC5345946.1"/>
    <property type="molecule type" value="Genomic_DNA"/>
</dbReference>
<dbReference type="AlphaFoldDB" id="A0A6J7ZU71"/>
<organism evidence="2 3">
    <name type="scientific">Planktothrix rubescens CCAP 1459/22</name>
    <dbReference type="NCBI Taxonomy" id="329571"/>
    <lineage>
        <taxon>Bacteria</taxon>
        <taxon>Bacillati</taxon>
        <taxon>Cyanobacteriota</taxon>
        <taxon>Cyanophyceae</taxon>
        <taxon>Oscillatoriophycideae</taxon>
        <taxon>Oscillatoriales</taxon>
        <taxon>Microcoleaceae</taxon>
        <taxon>Planktothrix</taxon>
    </lineage>
</organism>
<comment type="caution">
    <text evidence="2">The sequence shown here is derived from an EMBL/GenBank/DDBJ whole genome shotgun (WGS) entry which is preliminary data.</text>
</comment>
<protein>
    <submittedName>
        <fullName evidence="2">Uncharacterized protein</fullName>
    </submittedName>
</protein>
<name>A0A6J7ZU71_PLARU</name>
<gene>
    <name evidence="2" type="ORF">PLAN_70523</name>
</gene>
<keyword evidence="1" id="KW-0812">Transmembrane</keyword>
<accession>A0A6J7ZU71</accession>
<evidence type="ECO:0000256" key="1">
    <source>
        <dbReference type="SAM" id="Phobius"/>
    </source>
</evidence>
<evidence type="ECO:0000313" key="2">
    <source>
        <dbReference type="EMBL" id="CAC5345946.1"/>
    </source>
</evidence>
<keyword evidence="1" id="KW-1133">Transmembrane helix</keyword>